<keyword evidence="2" id="KW-1185">Reference proteome</keyword>
<protein>
    <recommendedName>
        <fullName evidence="3">Apea-like HEPN domain-containing protein</fullName>
    </recommendedName>
</protein>
<name>A0ABS6ITL4_9LACO</name>
<dbReference type="EMBL" id="JAHPJJ010000006">
    <property type="protein sequence ID" value="MBU9694864.1"/>
    <property type="molecule type" value="Genomic_DNA"/>
</dbReference>
<proteinExistence type="predicted"/>
<comment type="caution">
    <text evidence="1">The sequence shown here is derived from an EMBL/GenBank/DDBJ whole genome shotgun (WGS) entry which is preliminary data.</text>
</comment>
<gene>
    <name evidence="1" type="ORF">KSL82_02870</name>
</gene>
<evidence type="ECO:0000313" key="2">
    <source>
        <dbReference type="Proteomes" id="UP001196248"/>
    </source>
</evidence>
<evidence type="ECO:0008006" key="3">
    <source>
        <dbReference type="Google" id="ProtNLM"/>
    </source>
</evidence>
<organism evidence="1 2">
    <name type="scientific">Limosilactobacillus portuensis</name>
    <dbReference type="NCBI Taxonomy" id="2742601"/>
    <lineage>
        <taxon>Bacteria</taxon>
        <taxon>Bacillati</taxon>
        <taxon>Bacillota</taxon>
        <taxon>Bacilli</taxon>
        <taxon>Lactobacillales</taxon>
        <taxon>Lactobacillaceae</taxon>
        <taxon>Limosilactobacillus</taxon>
    </lineage>
</organism>
<sequence length="449" mass="52775">MDDKFIDIIFKELWSGLKIYSKKDDDHCVELNLKLENKEGAKIEASTTNITLSKSELLDYIKESAESVVLDNKIFLNKDKGLIEVPIYIEPNFRLMVRHVKDSEYIHDSKNKLNYKISPISVGASIRLLLKEKDKHGIQLILRRFRPFPYREHYKISNQSSMSNENKLRREALSTIISPRGNFFVVKIKDDNLKDAKFYKEYVNSLVFNMNLVNYKGCNFRIVDNLSDYVNGQSRVFHHYSRKIVKTPKLCYPKHLTDLYSAGSWTDNPFTAFINYYQIIEYFFNEIPDNRLFKIVQSEITSPLFSYDKKEDVMRLTKKIYKIRCSDMNELNSLEIVLDHFLDIDMLKSLLDENSENTYKNDVPIFVSNNKKEICFNINSFDENRDENIKCLARRIYSIRNALVHNKDNNQNNYNPQHHYKSLTKEVPLIRAIASSIIIKSGEPFQSEL</sequence>
<dbReference type="Proteomes" id="UP001196248">
    <property type="component" value="Unassembled WGS sequence"/>
</dbReference>
<reference evidence="1 2" key="1">
    <citation type="submission" date="2021-06" db="EMBL/GenBank/DDBJ databases">
        <title>Limosilactobacillus angelus sp. nov., isolated from the human vagina.</title>
        <authorList>
            <person name="Chen Y.-S."/>
        </authorList>
    </citation>
    <scope>NUCLEOTIDE SEQUENCE [LARGE SCALE GENOMIC DNA]</scope>
    <source>
        <strain evidence="1 2">P5L02</strain>
    </source>
</reference>
<dbReference type="RefSeq" id="WP_216972193.1">
    <property type="nucleotide sequence ID" value="NZ_JAHPJJ010000006.1"/>
</dbReference>
<accession>A0ABS6ITL4</accession>
<evidence type="ECO:0000313" key="1">
    <source>
        <dbReference type="EMBL" id="MBU9694864.1"/>
    </source>
</evidence>